<keyword evidence="18" id="KW-0408">Iron</keyword>
<feature type="domain" description="Histidine kinase" evidence="26">
    <location>
        <begin position="286"/>
        <end position="479"/>
    </location>
</feature>
<protein>
    <recommendedName>
        <fullName evidence="6">Oxygen sensor histidine kinase NreB</fullName>
        <ecNumber evidence="5">2.7.13.3</ecNumber>
    </recommendedName>
    <alternativeName>
        <fullName evidence="23">Nitrogen regulation protein B</fullName>
    </alternativeName>
</protein>
<dbReference type="Pfam" id="PF00672">
    <property type="entry name" value="HAMP"/>
    <property type="match status" value="1"/>
</dbReference>
<keyword evidence="16" id="KW-0067">ATP-binding</keyword>
<evidence type="ECO:0000256" key="21">
    <source>
        <dbReference type="ARBA" id="ARBA00023136"/>
    </source>
</evidence>
<dbReference type="AlphaFoldDB" id="A0A948RVA6"/>
<evidence type="ECO:0000256" key="2">
    <source>
        <dbReference type="ARBA" id="ARBA00001966"/>
    </source>
</evidence>
<keyword evidence="11" id="KW-0808">Transferase</keyword>
<dbReference type="EMBL" id="JAHJDP010000065">
    <property type="protein sequence ID" value="MBU2691515.1"/>
    <property type="molecule type" value="Genomic_DNA"/>
</dbReference>
<dbReference type="InterPro" id="IPR004358">
    <property type="entry name" value="Sig_transdc_His_kin-like_C"/>
</dbReference>
<dbReference type="PROSITE" id="PS50109">
    <property type="entry name" value="HIS_KIN"/>
    <property type="match status" value="1"/>
</dbReference>
<evidence type="ECO:0000256" key="10">
    <source>
        <dbReference type="ARBA" id="ARBA00022553"/>
    </source>
</evidence>
<dbReference type="Pfam" id="PF07730">
    <property type="entry name" value="HisKA_3"/>
    <property type="match status" value="1"/>
</dbReference>
<evidence type="ECO:0000256" key="16">
    <source>
        <dbReference type="ARBA" id="ARBA00022840"/>
    </source>
</evidence>
<dbReference type="GO" id="GO:0046872">
    <property type="term" value="F:metal ion binding"/>
    <property type="evidence" value="ECO:0007669"/>
    <property type="project" value="UniProtKB-KW"/>
</dbReference>
<evidence type="ECO:0000256" key="18">
    <source>
        <dbReference type="ARBA" id="ARBA00023004"/>
    </source>
</evidence>
<evidence type="ECO:0000256" key="5">
    <source>
        <dbReference type="ARBA" id="ARBA00012438"/>
    </source>
</evidence>
<keyword evidence="9" id="KW-0963">Cytoplasm</keyword>
<dbReference type="Pfam" id="PF17203">
    <property type="entry name" value="sCache_3_2"/>
    <property type="match status" value="1"/>
</dbReference>
<dbReference type="InterPro" id="IPR036890">
    <property type="entry name" value="HATPase_C_sf"/>
</dbReference>
<keyword evidence="21 25" id="KW-0472">Membrane</keyword>
<dbReference type="InterPro" id="IPR003660">
    <property type="entry name" value="HAMP_dom"/>
</dbReference>
<keyword evidence="19" id="KW-0902">Two-component regulatory system</keyword>
<proteinExistence type="predicted"/>
<dbReference type="GO" id="GO:0051539">
    <property type="term" value="F:4 iron, 4 sulfur cluster binding"/>
    <property type="evidence" value="ECO:0007669"/>
    <property type="project" value="UniProtKB-KW"/>
</dbReference>
<dbReference type="InterPro" id="IPR011712">
    <property type="entry name" value="Sig_transdc_His_kin_sub3_dim/P"/>
</dbReference>
<feature type="coiled-coil region" evidence="24">
    <location>
        <begin position="266"/>
        <end position="293"/>
    </location>
</feature>
<dbReference type="GO" id="GO:0005737">
    <property type="term" value="C:cytoplasm"/>
    <property type="evidence" value="ECO:0007669"/>
    <property type="project" value="UniProtKB-SubCell"/>
</dbReference>
<keyword evidence="7" id="KW-1003">Cell membrane</keyword>
<dbReference type="PANTHER" id="PTHR24421">
    <property type="entry name" value="NITRATE/NITRITE SENSOR PROTEIN NARX-RELATED"/>
    <property type="match status" value="1"/>
</dbReference>
<feature type="transmembrane region" description="Helical" evidence="25">
    <location>
        <begin position="184"/>
        <end position="206"/>
    </location>
</feature>
<evidence type="ECO:0000256" key="24">
    <source>
        <dbReference type="SAM" id="Coils"/>
    </source>
</evidence>
<evidence type="ECO:0000259" key="27">
    <source>
        <dbReference type="PROSITE" id="PS50885"/>
    </source>
</evidence>
<keyword evidence="12 25" id="KW-0812">Transmembrane</keyword>
<dbReference type="SMART" id="SM00387">
    <property type="entry name" value="HATPase_c"/>
    <property type="match status" value="1"/>
</dbReference>
<evidence type="ECO:0000256" key="22">
    <source>
        <dbReference type="ARBA" id="ARBA00024827"/>
    </source>
</evidence>
<evidence type="ECO:0000259" key="26">
    <source>
        <dbReference type="PROSITE" id="PS50109"/>
    </source>
</evidence>
<keyword evidence="20" id="KW-0411">Iron-sulfur</keyword>
<comment type="subcellular location">
    <subcellularLocation>
        <location evidence="4">Cell membrane</location>
        <topology evidence="4">Multi-pass membrane protein</topology>
    </subcellularLocation>
    <subcellularLocation>
        <location evidence="3">Cytoplasm</location>
    </subcellularLocation>
</comment>
<dbReference type="GO" id="GO:0046983">
    <property type="term" value="F:protein dimerization activity"/>
    <property type="evidence" value="ECO:0007669"/>
    <property type="project" value="InterPro"/>
</dbReference>
<evidence type="ECO:0000256" key="15">
    <source>
        <dbReference type="ARBA" id="ARBA00022777"/>
    </source>
</evidence>
<evidence type="ECO:0000256" key="3">
    <source>
        <dbReference type="ARBA" id="ARBA00004496"/>
    </source>
</evidence>
<comment type="function">
    <text evidence="22">Member of the two-component regulatory system NreB/NreC involved in the control of dissimilatory nitrate/nitrite reduction in response to oxygen. NreB functions as a direct oxygen sensor histidine kinase which is autophosphorylated, in the absence of oxygen, probably at the conserved histidine residue, and transfers its phosphate group probably to a conserved aspartate residue of NreC. NreB/NreC activates the expression of the nitrate (narGHJI) and nitrite (nir) reductase operons, as well as the putative nitrate transporter gene narT.</text>
</comment>
<dbReference type="Gene3D" id="3.30.565.10">
    <property type="entry name" value="Histidine kinase-like ATPase, C-terminal domain"/>
    <property type="match status" value="1"/>
</dbReference>
<evidence type="ECO:0000256" key="1">
    <source>
        <dbReference type="ARBA" id="ARBA00000085"/>
    </source>
</evidence>
<reference evidence="28" key="1">
    <citation type="submission" date="2021-05" db="EMBL/GenBank/DDBJ databases">
        <title>Energy efficiency and biological interactions define the core microbiome of deep oligotrophic groundwater.</title>
        <authorList>
            <person name="Mehrshad M."/>
            <person name="Lopez-Fernandez M."/>
            <person name="Bell E."/>
            <person name="Bernier-Latmani R."/>
            <person name="Bertilsson S."/>
            <person name="Dopson M."/>
        </authorList>
    </citation>
    <scope>NUCLEOTIDE SEQUENCE</scope>
    <source>
        <strain evidence="28">Modern_marine.mb.64</strain>
    </source>
</reference>
<dbReference type="SUPFAM" id="SSF158472">
    <property type="entry name" value="HAMP domain-like"/>
    <property type="match status" value="1"/>
</dbReference>
<dbReference type="InterPro" id="IPR017204">
    <property type="entry name" value="Sig_transdc_His_kin_STH3221"/>
</dbReference>
<evidence type="ECO:0000256" key="14">
    <source>
        <dbReference type="ARBA" id="ARBA00022741"/>
    </source>
</evidence>
<evidence type="ECO:0000256" key="11">
    <source>
        <dbReference type="ARBA" id="ARBA00022679"/>
    </source>
</evidence>
<evidence type="ECO:0000256" key="6">
    <source>
        <dbReference type="ARBA" id="ARBA00017322"/>
    </source>
</evidence>
<evidence type="ECO:0000256" key="20">
    <source>
        <dbReference type="ARBA" id="ARBA00023014"/>
    </source>
</evidence>
<name>A0A948RVA6_UNCEI</name>
<keyword evidence="17 25" id="KW-1133">Transmembrane helix</keyword>
<evidence type="ECO:0000313" key="29">
    <source>
        <dbReference type="Proteomes" id="UP000777784"/>
    </source>
</evidence>
<keyword evidence="13" id="KW-0479">Metal-binding</keyword>
<organism evidence="28 29">
    <name type="scientific">Eiseniibacteriota bacterium</name>
    <dbReference type="NCBI Taxonomy" id="2212470"/>
    <lineage>
        <taxon>Bacteria</taxon>
        <taxon>Candidatus Eiseniibacteriota</taxon>
    </lineage>
</organism>
<dbReference type="EC" id="2.7.13.3" evidence="5"/>
<keyword evidence="10" id="KW-0597">Phosphoprotein</keyword>
<dbReference type="Proteomes" id="UP000777784">
    <property type="component" value="Unassembled WGS sequence"/>
</dbReference>
<dbReference type="PROSITE" id="PS50885">
    <property type="entry name" value="HAMP"/>
    <property type="match status" value="1"/>
</dbReference>
<keyword evidence="24" id="KW-0175">Coiled coil</keyword>
<dbReference type="CDD" id="cd06225">
    <property type="entry name" value="HAMP"/>
    <property type="match status" value="1"/>
</dbReference>
<dbReference type="Gene3D" id="6.10.340.10">
    <property type="match status" value="1"/>
</dbReference>
<evidence type="ECO:0000256" key="8">
    <source>
        <dbReference type="ARBA" id="ARBA00022485"/>
    </source>
</evidence>
<evidence type="ECO:0000256" key="4">
    <source>
        <dbReference type="ARBA" id="ARBA00004651"/>
    </source>
</evidence>
<keyword evidence="8" id="KW-0004">4Fe-4S</keyword>
<dbReference type="GO" id="GO:0000155">
    <property type="term" value="F:phosphorelay sensor kinase activity"/>
    <property type="evidence" value="ECO:0007669"/>
    <property type="project" value="InterPro"/>
</dbReference>
<dbReference type="PANTHER" id="PTHR24421:SF10">
    <property type="entry name" value="NITRATE_NITRITE SENSOR PROTEIN NARQ"/>
    <property type="match status" value="1"/>
</dbReference>
<dbReference type="InterPro" id="IPR050482">
    <property type="entry name" value="Sensor_HK_TwoCompSys"/>
</dbReference>
<dbReference type="CDD" id="cd16917">
    <property type="entry name" value="HATPase_UhpB-NarQ-NarX-like"/>
    <property type="match status" value="1"/>
</dbReference>
<feature type="domain" description="HAMP" evidence="27">
    <location>
        <begin position="204"/>
        <end position="256"/>
    </location>
</feature>
<evidence type="ECO:0000256" key="17">
    <source>
        <dbReference type="ARBA" id="ARBA00022989"/>
    </source>
</evidence>
<comment type="cofactor">
    <cofactor evidence="2">
        <name>[4Fe-4S] cluster</name>
        <dbReference type="ChEBI" id="CHEBI:49883"/>
    </cofactor>
</comment>
<dbReference type="GO" id="GO:0005524">
    <property type="term" value="F:ATP binding"/>
    <property type="evidence" value="ECO:0007669"/>
    <property type="project" value="UniProtKB-KW"/>
</dbReference>
<keyword evidence="14" id="KW-0547">Nucleotide-binding</keyword>
<evidence type="ECO:0000256" key="13">
    <source>
        <dbReference type="ARBA" id="ARBA00022723"/>
    </source>
</evidence>
<dbReference type="InterPro" id="IPR003594">
    <property type="entry name" value="HATPase_dom"/>
</dbReference>
<evidence type="ECO:0000256" key="19">
    <source>
        <dbReference type="ARBA" id="ARBA00023012"/>
    </source>
</evidence>
<gene>
    <name evidence="28" type="ORF">KJ970_11360</name>
</gene>
<dbReference type="PIRSF" id="PIRSF037433">
    <property type="entry name" value="STHK_STH3221_prd"/>
    <property type="match status" value="1"/>
</dbReference>
<comment type="caution">
    <text evidence="28">The sequence shown here is derived from an EMBL/GenBank/DDBJ whole genome shotgun (WGS) entry which is preliminary data.</text>
</comment>
<evidence type="ECO:0000256" key="9">
    <source>
        <dbReference type="ARBA" id="ARBA00022490"/>
    </source>
</evidence>
<dbReference type="PRINTS" id="PR00344">
    <property type="entry name" value="BCTRLSENSOR"/>
</dbReference>
<comment type="catalytic activity">
    <reaction evidence="1">
        <text>ATP + protein L-histidine = ADP + protein N-phospho-L-histidine.</text>
        <dbReference type="EC" id="2.7.13.3"/>
    </reaction>
</comment>
<evidence type="ECO:0000256" key="25">
    <source>
        <dbReference type="SAM" id="Phobius"/>
    </source>
</evidence>
<dbReference type="Gene3D" id="1.20.5.1930">
    <property type="match status" value="1"/>
</dbReference>
<evidence type="ECO:0000313" key="28">
    <source>
        <dbReference type="EMBL" id="MBU2691515.1"/>
    </source>
</evidence>
<dbReference type="SUPFAM" id="SSF55874">
    <property type="entry name" value="ATPase domain of HSP90 chaperone/DNA topoisomerase II/histidine kinase"/>
    <property type="match status" value="1"/>
</dbReference>
<sequence length="500" mass="55672">MSSFKSLRGAFIRRCRSVVLGMSIRVKLLGLILTLVLALGHAITFQARHAVEKTLRSHLAVEGSSIAQNVAARATDLILVNDLFTLKELLKDIRGGCENIRYIFILDPYGYILAHTFGEGFPVPLINANEPTAAGFDRTVKLKTTEGLIWDTAVPISNGRVGVARVGISDADHRRDITHLTLRLITTTSVVAFIAILSSSFLVWFITRPIRSLAAAAEAVGRGDFSHRTGIRTRDELGALSKTFDQMTAELAKVRAERLAWERLHKQLLERVIRAQEEERKRIARELHDETSQSLTSLMVGLQRIQQLHPTPEIQAQMEELRSIAVSTLDNLHNLAQELRPCVLDELGLVAALEKYVNEYRKRYMLEVDCVTRGIDDQQSLPSVIATAIYRIVQEGLTNVARHANAASVSVLLEKTKDRTRIFIEDDGCGFMPEQIDGSGDHLGLFGIKERAELFGGRFIVESRPGAGTCLRVEIPIDMIPLGRITWNPNEFKGDKTPEV</sequence>
<dbReference type="Pfam" id="PF02518">
    <property type="entry name" value="HATPase_c"/>
    <property type="match status" value="1"/>
</dbReference>
<dbReference type="InterPro" id="IPR005467">
    <property type="entry name" value="His_kinase_dom"/>
</dbReference>
<evidence type="ECO:0000256" key="7">
    <source>
        <dbReference type="ARBA" id="ARBA00022475"/>
    </source>
</evidence>
<keyword evidence="15" id="KW-0418">Kinase</keyword>
<evidence type="ECO:0000256" key="12">
    <source>
        <dbReference type="ARBA" id="ARBA00022692"/>
    </source>
</evidence>
<evidence type="ECO:0000256" key="23">
    <source>
        <dbReference type="ARBA" id="ARBA00030800"/>
    </source>
</evidence>
<dbReference type="GO" id="GO:0005886">
    <property type="term" value="C:plasma membrane"/>
    <property type="evidence" value="ECO:0007669"/>
    <property type="project" value="UniProtKB-SubCell"/>
</dbReference>
<dbReference type="SMART" id="SM00304">
    <property type="entry name" value="HAMP"/>
    <property type="match status" value="1"/>
</dbReference>
<dbReference type="InterPro" id="IPR033463">
    <property type="entry name" value="sCache_3"/>
</dbReference>
<accession>A0A948RVA6</accession>